<feature type="domain" description="IF rod" evidence="6">
    <location>
        <begin position="100"/>
        <end position="357"/>
    </location>
</feature>
<reference evidence="8" key="1">
    <citation type="submission" date="2025-08" db="UniProtKB">
        <authorList>
            <consortium name="RefSeq"/>
        </authorList>
    </citation>
    <scope>IDENTIFICATION</scope>
    <source>
        <tissue evidence="8">Blood</tissue>
    </source>
</reference>
<feature type="coiled-coil region" evidence="4">
    <location>
        <begin position="217"/>
        <end position="289"/>
    </location>
</feature>
<dbReference type="Gene3D" id="1.20.5.1160">
    <property type="entry name" value="Vasodilator-stimulated phosphoprotein"/>
    <property type="match status" value="1"/>
</dbReference>
<dbReference type="GeneID" id="117663096"/>
<dbReference type="InterPro" id="IPR003054">
    <property type="entry name" value="Keratin_II"/>
</dbReference>
<gene>
    <name evidence="8" type="primary">LOC117663096</name>
</gene>
<dbReference type="PROSITE" id="PS00226">
    <property type="entry name" value="IF_ROD_1"/>
    <property type="match status" value="1"/>
</dbReference>
<evidence type="ECO:0000256" key="5">
    <source>
        <dbReference type="SAM" id="MobiDB-lite"/>
    </source>
</evidence>
<feature type="compositionally biased region" description="Polar residues" evidence="5">
    <location>
        <begin position="1"/>
        <end position="15"/>
    </location>
</feature>
<protein>
    <submittedName>
        <fullName evidence="8">Keratin, type II cytoskeletal 4-like</fullName>
    </submittedName>
</protein>
<dbReference type="Pfam" id="PF00038">
    <property type="entry name" value="Filament"/>
    <property type="match status" value="1"/>
</dbReference>
<keyword evidence="1 3" id="KW-0403">Intermediate filament</keyword>
<evidence type="ECO:0000256" key="4">
    <source>
        <dbReference type="SAM" id="Coils"/>
    </source>
</evidence>
<dbReference type="SUPFAM" id="SSF64593">
    <property type="entry name" value="Intermediate filament protein, coiled coil region"/>
    <property type="match status" value="2"/>
</dbReference>
<dbReference type="Proteomes" id="UP001652622">
    <property type="component" value="Unplaced"/>
</dbReference>
<dbReference type="RefSeq" id="XP_060544218.1">
    <property type="nucleotide sequence ID" value="XM_060688235.1"/>
</dbReference>
<dbReference type="SMART" id="SM01391">
    <property type="entry name" value="Filament"/>
    <property type="match status" value="1"/>
</dbReference>
<evidence type="ECO:0000256" key="3">
    <source>
        <dbReference type="RuleBase" id="RU000685"/>
    </source>
</evidence>
<accession>A0ABM3Z775</accession>
<sequence length="375" mass="42844">MSRQISAGSQRNAPSPLTHCGASSSSSWQHSGSRSSRKMSNFGGRTTLSLCGDHKSGSCGGGIQGVTRRYSIQGVHVDPKLLEPFHIKISPEIQKVKCKEMEQMKSLNSKFVGFIDKVQCLEQKNQLLEIKWAYLQQQTKPPTESLQYLFEQYIASLKKELEYLQYEKEKLQSDSESTKAQTADCKCKYEEKVNQHVAAQKEIIALRKDVDCIFSNNAELERKVSLLAKEIKFLKCVYKKYEEAQSKRSRFEWDMKNREQQISELIEQVEKVQCEIQSLQKENEELKKTICEATKGGEQASVEGQQKYAELVKALQNGKDELASLVRDYQEVLNVKIVLDIEIAAYKCLLEGEEESCDRFPMQFSECNETRKGTQ</sequence>
<dbReference type="InterPro" id="IPR039008">
    <property type="entry name" value="IF_rod_dom"/>
</dbReference>
<organism evidence="7 8">
    <name type="scientific">Pantherophis guttatus</name>
    <name type="common">Corn snake</name>
    <name type="synonym">Elaphe guttata</name>
    <dbReference type="NCBI Taxonomy" id="94885"/>
    <lineage>
        <taxon>Eukaryota</taxon>
        <taxon>Metazoa</taxon>
        <taxon>Chordata</taxon>
        <taxon>Craniata</taxon>
        <taxon>Vertebrata</taxon>
        <taxon>Euteleostomi</taxon>
        <taxon>Lepidosauria</taxon>
        <taxon>Squamata</taxon>
        <taxon>Bifurcata</taxon>
        <taxon>Unidentata</taxon>
        <taxon>Episquamata</taxon>
        <taxon>Toxicofera</taxon>
        <taxon>Serpentes</taxon>
        <taxon>Colubroidea</taxon>
        <taxon>Colubridae</taxon>
        <taxon>Colubrinae</taxon>
        <taxon>Pantherophis</taxon>
    </lineage>
</organism>
<evidence type="ECO:0000259" key="6">
    <source>
        <dbReference type="PROSITE" id="PS51842"/>
    </source>
</evidence>
<keyword evidence="7" id="KW-1185">Reference proteome</keyword>
<dbReference type="PRINTS" id="PR01276">
    <property type="entry name" value="TYPE2KERATIN"/>
</dbReference>
<proteinExistence type="inferred from homology"/>
<evidence type="ECO:0000256" key="2">
    <source>
        <dbReference type="ARBA" id="ARBA00023054"/>
    </source>
</evidence>
<feature type="region of interest" description="Disordered" evidence="5">
    <location>
        <begin position="1"/>
        <end position="40"/>
    </location>
</feature>
<comment type="similarity">
    <text evidence="3">Belongs to the intermediate filament family.</text>
</comment>
<dbReference type="PANTHER" id="PTHR45616">
    <property type="entry name" value="GATA-TYPE DOMAIN-CONTAINING PROTEIN"/>
    <property type="match status" value="1"/>
</dbReference>
<evidence type="ECO:0000313" key="8">
    <source>
        <dbReference type="RefSeq" id="XP_060544218.1"/>
    </source>
</evidence>
<name>A0ABM3Z775_PANGU</name>
<feature type="compositionally biased region" description="Low complexity" evidence="5">
    <location>
        <begin position="23"/>
        <end position="34"/>
    </location>
</feature>
<dbReference type="PANTHER" id="PTHR45616:SF19">
    <property type="entry name" value="KERATIN 90"/>
    <property type="match status" value="1"/>
</dbReference>
<evidence type="ECO:0000313" key="7">
    <source>
        <dbReference type="Proteomes" id="UP001652622"/>
    </source>
</evidence>
<keyword evidence="2 4" id="KW-0175">Coiled coil</keyword>
<dbReference type="PROSITE" id="PS51842">
    <property type="entry name" value="IF_ROD_2"/>
    <property type="match status" value="1"/>
</dbReference>
<evidence type="ECO:0000256" key="1">
    <source>
        <dbReference type="ARBA" id="ARBA00022754"/>
    </source>
</evidence>
<dbReference type="Gene3D" id="1.20.5.170">
    <property type="match status" value="1"/>
</dbReference>
<dbReference type="InterPro" id="IPR018039">
    <property type="entry name" value="IF_conserved"/>
</dbReference>